<dbReference type="Proteomes" id="UP000310158">
    <property type="component" value="Unassembled WGS sequence"/>
</dbReference>
<protein>
    <submittedName>
        <fullName evidence="2">Uncharacterized protein</fullName>
    </submittedName>
</protein>
<dbReference type="OrthoDB" id="2638305at2759"/>
<accession>A0A4S4LT89</accession>
<organism evidence="2 3">
    <name type="scientific">Bondarzewia mesenterica</name>
    <dbReference type="NCBI Taxonomy" id="1095465"/>
    <lineage>
        <taxon>Eukaryota</taxon>
        <taxon>Fungi</taxon>
        <taxon>Dikarya</taxon>
        <taxon>Basidiomycota</taxon>
        <taxon>Agaricomycotina</taxon>
        <taxon>Agaricomycetes</taxon>
        <taxon>Russulales</taxon>
        <taxon>Bondarzewiaceae</taxon>
        <taxon>Bondarzewia</taxon>
    </lineage>
</organism>
<reference evidence="2 3" key="1">
    <citation type="submission" date="2019-02" db="EMBL/GenBank/DDBJ databases">
        <title>Genome sequencing of the rare red list fungi Bondarzewia mesenterica.</title>
        <authorList>
            <person name="Buettner E."/>
            <person name="Kellner H."/>
        </authorList>
    </citation>
    <scope>NUCLEOTIDE SEQUENCE [LARGE SCALE GENOMIC DNA]</scope>
    <source>
        <strain evidence="2 3">DSM 108281</strain>
    </source>
</reference>
<feature type="compositionally biased region" description="Basic and acidic residues" evidence="1">
    <location>
        <begin position="1312"/>
        <end position="1322"/>
    </location>
</feature>
<feature type="region of interest" description="Disordered" evidence="1">
    <location>
        <begin position="1040"/>
        <end position="1078"/>
    </location>
</feature>
<gene>
    <name evidence="2" type="ORF">EW146_g4880</name>
</gene>
<keyword evidence="3" id="KW-1185">Reference proteome</keyword>
<evidence type="ECO:0000313" key="2">
    <source>
        <dbReference type="EMBL" id="THH15644.1"/>
    </source>
</evidence>
<evidence type="ECO:0000313" key="3">
    <source>
        <dbReference type="Proteomes" id="UP000310158"/>
    </source>
</evidence>
<comment type="caution">
    <text evidence="2">The sequence shown here is derived from an EMBL/GenBank/DDBJ whole genome shotgun (WGS) entry which is preliminary data.</text>
</comment>
<name>A0A4S4LT89_9AGAM</name>
<evidence type="ECO:0000256" key="1">
    <source>
        <dbReference type="SAM" id="MobiDB-lite"/>
    </source>
</evidence>
<feature type="region of interest" description="Disordered" evidence="1">
    <location>
        <begin position="1302"/>
        <end position="1322"/>
    </location>
</feature>
<sequence>MYADHDECRISEYFTICHSHTRLVDSSFFPMSANWYLFCEHRPTTMLCGISVAHFAAIFEVVGCIRANECFLTTCGNTEQLDSGMDGNPIASCWLEAPMDERFAEWQQMLRRLQHLVRGIEGTPHTSELFSSEGGPFYRREYLQVSWALHAAYSNSSRAEQLPVFNSRGEHCPPRTLQSVPFGQPVRVRFILWNGPTDDGRGVVIARMLAIQQELSEREKMDGEVTKIAAPDVRAELFYVCAVPCVHYSFASGRHSASSAIMSCVFEPSVVRTILKNSLPSSQRNEFEKAWNLAVSKRITTWTNNRMTQSHSPAQLEWEAHVVEYVNFAYERTKVHANSKKGTLPPSLKGDIPIFGPRFVPPTYLHLQKRQSVPTIKPETAYLKPLNIIHPFYYPKLTKCPQEEGALRFQLRCKPCEQLYGKHGGNGDGQYCFATMNPVFWKRWEFWELPRMYSTSIGNIPIFFARSGLTRELFDLIIELRPSMTSSGLAENIKQLHLLEYQQLVLEYLNSFESRPASMFKPCPLEEFSGPRADAGYADVPITDDFITDVFLEFSERTRKAESGEYLRTLSGICLSLDNTFKSAGKATVVNGKKERTKLMNGGILSVINEKNEILAWRLCQSQANTEIEEMLQGLKHRYANLEVSLPEMVVVDNCCHVRSAISRILPGACILLDVYHFLMRYLAAVVNGTKNPCRGAVAKDVVDAILKSRAVAGKNAEYQSKDDQELRLQLMYEKWSQHGGVWSAAASSVHADQLSHVKKGCLARPREDITSDGSRIEGSHKGWNSIMRSFASSLEMFTTLGHDFVLRRNLRIAISSTPTPFLTSTHGSHHIRLVNRIVGLWNSLMEDSRHAHGANCTVLPLRSQLCTVLGEETFGLVRSDYTTTFGGLLQIKGEENDGVDLLERAEDELEPAAILKAMRIDPALLSMPQATAFPDQLIDPGPFIKERAGINGASMSGHPNATSASTPLYTMPAVSAQAQSDVLVLKDELQSGDVVLELGGEHGDADGIVILDSIDQHASKSSVPALDSAAVAAGSLTHHTPPSVFAPSSKRKAAFSPGNADGAEQPVQKRARAPQGRVDEGAITGQTSIQAFFKSHRAAAPGAKVSIAATKVSTGATVATLGENAAAPPQSSTQALSAALPLPDLTGISRSQRLFAVCTGIDARALAISSGDEFFLFMDMRLEEKWASFGMNSRKWVAATDTYNTRLQARNDAKGVPTIKKNPRALLDKLSEVEATVVEKISTGNYSSRKGSDSFWKRHCAAVSLVKLETGVDADASTARKARKPQTCSRCRTVKYSGSAGSAANHKKKHCSDGVRPKDPTDELPDWPQPLGIFTGGSHFHPTAFLLTVREMYERIVIAGDNGKDVTMEDEAFTKLLMRRTVVSPEGTVLFRLYDSLTMSPPIPELIVEHEGKRCLRVDCLSGSQGSGAAA</sequence>
<proteinExistence type="predicted"/>
<dbReference type="EMBL" id="SGPL01000199">
    <property type="protein sequence ID" value="THH15644.1"/>
    <property type="molecule type" value="Genomic_DNA"/>
</dbReference>